<organism evidence="1">
    <name type="scientific">Tanacetum cinerariifolium</name>
    <name type="common">Dalmatian daisy</name>
    <name type="synonym">Chrysanthemum cinerariifolium</name>
    <dbReference type="NCBI Taxonomy" id="118510"/>
    <lineage>
        <taxon>Eukaryota</taxon>
        <taxon>Viridiplantae</taxon>
        <taxon>Streptophyta</taxon>
        <taxon>Embryophyta</taxon>
        <taxon>Tracheophyta</taxon>
        <taxon>Spermatophyta</taxon>
        <taxon>Magnoliopsida</taxon>
        <taxon>eudicotyledons</taxon>
        <taxon>Gunneridae</taxon>
        <taxon>Pentapetalae</taxon>
        <taxon>asterids</taxon>
        <taxon>campanulids</taxon>
        <taxon>Asterales</taxon>
        <taxon>Asteraceae</taxon>
        <taxon>Asteroideae</taxon>
        <taxon>Anthemideae</taxon>
        <taxon>Anthemidinae</taxon>
        <taxon>Tanacetum</taxon>
    </lineage>
</organism>
<gene>
    <name evidence="1" type="ORF">Tci_683715</name>
</gene>
<feature type="non-terminal residue" evidence="1">
    <location>
        <position position="81"/>
    </location>
</feature>
<dbReference type="AlphaFoldDB" id="A0A699KZ16"/>
<evidence type="ECO:0000313" key="1">
    <source>
        <dbReference type="EMBL" id="GFB11744.1"/>
    </source>
</evidence>
<sequence length="81" mass="8667">MPPKFSPLTQAAIRRMIKDNVDAAIAAGRARQANVRKKASRSGLARGQDATPAACECTFTGFMKCNPTAFRGTEGAVELLR</sequence>
<protein>
    <recommendedName>
        <fullName evidence="2">Reverse transcriptase domain-containing protein</fullName>
    </recommendedName>
</protein>
<name>A0A699KZ16_TANCI</name>
<evidence type="ECO:0008006" key="2">
    <source>
        <dbReference type="Google" id="ProtNLM"/>
    </source>
</evidence>
<accession>A0A699KZ16</accession>
<comment type="caution">
    <text evidence="1">The sequence shown here is derived from an EMBL/GenBank/DDBJ whole genome shotgun (WGS) entry which is preliminary data.</text>
</comment>
<proteinExistence type="predicted"/>
<reference evidence="1" key="1">
    <citation type="journal article" date="2019" name="Sci. Rep.">
        <title>Draft genome of Tanacetum cinerariifolium, the natural source of mosquito coil.</title>
        <authorList>
            <person name="Yamashiro T."/>
            <person name="Shiraishi A."/>
            <person name="Satake H."/>
            <person name="Nakayama K."/>
        </authorList>
    </citation>
    <scope>NUCLEOTIDE SEQUENCE</scope>
</reference>
<dbReference type="EMBL" id="BKCJ010555736">
    <property type="protein sequence ID" value="GFB11744.1"/>
    <property type="molecule type" value="Genomic_DNA"/>
</dbReference>